<comment type="similarity">
    <text evidence="1">Belongs to the UDP-glycosyltransferase family.</text>
</comment>
<dbReference type="SUPFAM" id="SSF53756">
    <property type="entry name" value="UDP-Glycosyltransferase/glycogen phosphorylase"/>
    <property type="match status" value="1"/>
</dbReference>
<dbReference type="Pfam" id="PF00201">
    <property type="entry name" value="UDPGT"/>
    <property type="match status" value="1"/>
</dbReference>
<dbReference type="EMBL" id="NBSH01000003">
    <property type="protein sequence ID" value="ORX39269.1"/>
    <property type="molecule type" value="Genomic_DNA"/>
</dbReference>
<dbReference type="GO" id="GO:0035251">
    <property type="term" value="F:UDP-glucosyltransferase activity"/>
    <property type="evidence" value="ECO:0007669"/>
    <property type="project" value="TreeGrafter"/>
</dbReference>
<gene>
    <name evidence="3" type="ORF">BD324DRAFT_322110</name>
</gene>
<dbReference type="InParanoid" id="A0A1Y1UMN6"/>
<evidence type="ECO:0000256" key="1">
    <source>
        <dbReference type="ARBA" id="ARBA00009995"/>
    </source>
</evidence>
<sequence length="413" mass="46163">MTKATHYLVVTYPSWAHVRTQIALTNSLLQLNPDLHVTMLIPAKRSKAVALEMAQYDAVSGDRLRTIHYGTDEQVEVGGMWNPHGGFREECQAQLYPFTDAIVKRESMTDPITGEQVIPHDLPYDIIISDVTLIIWSNKVKQQVSELTGKAPRLINSCPYDSAFLLFFLPLNGDYHRRLALAADGAAGDSKKFQELAAEHILNNSDIKDDVPGLWPVHFYETCPVAKESMLNFGPMVARMIGLFHSYTDAFIVSWPKGLGEEAQADLDRHFKHVYQVGPQLPPVVRDEWSVEAKQGECKEYLDSSPERSVIYISFGSVLYAPSLDQIGTLLDVFEEIGSRYIIAEGNAPAEIKTMLRSRVGQGLDKGLFVTWAPQRAILSHKATKLFVTHGGSNSAMEAMLFKVPMIQWPSSR</sequence>
<evidence type="ECO:0000313" key="4">
    <source>
        <dbReference type="Proteomes" id="UP000193218"/>
    </source>
</evidence>
<dbReference type="Gene3D" id="3.40.50.2000">
    <property type="entry name" value="Glycogen Phosphorylase B"/>
    <property type="match status" value="2"/>
</dbReference>
<evidence type="ECO:0008006" key="5">
    <source>
        <dbReference type="Google" id="ProtNLM"/>
    </source>
</evidence>
<evidence type="ECO:0000256" key="2">
    <source>
        <dbReference type="ARBA" id="ARBA00022679"/>
    </source>
</evidence>
<reference evidence="3 4" key="1">
    <citation type="submission" date="2017-03" db="EMBL/GenBank/DDBJ databases">
        <title>Widespread Adenine N6-methylation of Active Genes in Fungi.</title>
        <authorList>
            <consortium name="DOE Joint Genome Institute"/>
            <person name="Mondo S.J."/>
            <person name="Dannebaum R.O."/>
            <person name="Kuo R.C."/>
            <person name="Louie K.B."/>
            <person name="Bewick A.J."/>
            <person name="Labutti K."/>
            <person name="Haridas S."/>
            <person name="Kuo A."/>
            <person name="Salamov A."/>
            <person name="Ahrendt S.R."/>
            <person name="Lau R."/>
            <person name="Bowen B.P."/>
            <person name="Lipzen A."/>
            <person name="Sullivan W."/>
            <person name="Andreopoulos W.B."/>
            <person name="Clum A."/>
            <person name="Lindquist E."/>
            <person name="Daum C."/>
            <person name="Northen T.R."/>
            <person name="Ramamoorthy G."/>
            <person name="Schmitz R.J."/>
            <person name="Gryganskyi A."/>
            <person name="Culley D."/>
            <person name="Magnuson J."/>
            <person name="James T.Y."/>
            <person name="O'Malley M.A."/>
            <person name="Stajich J.E."/>
            <person name="Spatafora J.W."/>
            <person name="Visel A."/>
            <person name="Grigoriev I.V."/>
        </authorList>
    </citation>
    <scope>NUCLEOTIDE SEQUENCE [LARGE SCALE GENOMIC DNA]</scope>
    <source>
        <strain evidence="3 4">NRRL Y-17943</strain>
    </source>
</reference>
<dbReference type="PANTHER" id="PTHR48047">
    <property type="entry name" value="GLYCOSYLTRANSFERASE"/>
    <property type="match status" value="1"/>
</dbReference>
<dbReference type="AlphaFoldDB" id="A0A1Y1UMN6"/>
<dbReference type="RefSeq" id="XP_021873132.1">
    <property type="nucleotide sequence ID" value="XM_022012481.1"/>
</dbReference>
<dbReference type="STRING" id="4999.A0A1Y1UMN6"/>
<comment type="caution">
    <text evidence="3">The sequence shown here is derived from an EMBL/GenBank/DDBJ whole genome shotgun (WGS) entry which is preliminary data.</text>
</comment>
<name>A0A1Y1UMN6_9TREE</name>
<accession>A0A1Y1UMN6</accession>
<dbReference type="Proteomes" id="UP000193218">
    <property type="component" value="Unassembled WGS sequence"/>
</dbReference>
<dbReference type="CDD" id="cd03784">
    <property type="entry name" value="GT1_Gtf-like"/>
    <property type="match status" value="1"/>
</dbReference>
<evidence type="ECO:0000313" key="3">
    <source>
        <dbReference type="EMBL" id="ORX39269.1"/>
    </source>
</evidence>
<protein>
    <recommendedName>
        <fullName evidence="5">UDP-glycosyltransferases domain-containing protein</fullName>
    </recommendedName>
</protein>
<keyword evidence="2" id="KW-0808">Transferase</keyword>
<dbReference type="InterPro" id="IPR002213">
    <property type="entry name" value="UDP_glucos_trans"/>
</dbReference>
<keyword evidence="4" id="KW-1185">Reference proteome</keyword>
<organism evidence="3 4">
    <name type="scientific">Kockovaella imperatae</name>
    <dbReference type="NCBI Taxonomy" id="4999"/>
    <lineage>
        <taxon>Eukaryota</taxon>
        <taxon>Fungi</taxon>
        <taxon>Dikarya</taxon>
        <taxon>Basidiomycota</taxon>
        <taxon>Agaricomycotina</taxon>
        <taxon>Tremellomycetes</taxon>
        <taxon>Tremellales</taxon>
        <taxon>Cuniculitremaceae</taxon>
        <taxon>Kockovaella</taxon>
    </lineage>
</organism>
<dbReference type="OrthoDB" id="5835829at2759"/>
<proteinExistence type="inferred from homology"/>
<dbReference type="GeneID" id="33554289"/>